<dbReference type="OrthoDB" id="433955at2759"/>
<dbReference type="InParanoid" id="A0A165M983"/>
<dbReference type="PANTHER" id="PTHR14614:SF156">
    <property type="entry name" value="PROTEIN-LYSINE N-METHYLTRANSFERASE EFM2"/>
    <property type="match status" value="1"/>
</dbReference>
<accession>A0A165M983</accession>
<dbReference type="STRING" id="1314781.A0A165M983"/>
<evidence type="ECO:0000313" key="1">
    <source>
        <dbReference type="EMBL" id="KZV98938.1"/>
    </source>
</evidence>
<dbReference type="FunCoup" id="A0A165M983">
    <property type="interactions" value="33"/>
</dbReference>
<dbReference type="Pfam" id="PF10294">
    <property type="entry name" value="Methyltransf_16"/>
    <property type="match status" value="1"/>
</dbReference>
<proteinExistence type="predicted"/>
<dbReference type="GO" id="GO:0008757">
    <property type="term" value="F:S-adenosylmethionine-dependent methyltransferase activity"/>
    <property type="evidence" value="ECO:0007669"/>
    <property type="project" value="UniProtKB-ARBA"/>
</dbReference>
<dbReference type="EMBL" id="KV425914">
    <property type="protein sequence ID" value="KZV98938.1"/>
    <property type="molecule type" value="Genomic_DNA"/>
</dbReference>
<dbReference type="GO" id="GO:0005829">
    <property type="term" value="C:cytosol"/>
    <property type="evidence" value="ECO:0007669"/>
    <property type="project" value="TreeGrafter"/>
</dbReference>
<dbReference type="InterPro" id="IPR029063">
    <property type="entry name" value="SAM-dependent_MTases_sf"/>
</dbReference>
<sequence>MAGKTETYHIAKNAADERVTLSLSVPLLQADNLSLITWGSSFILSGILYRLRESVPVVASDGPVSILELGAGTGLVGLSAAVVWGADVILTDLEPIIPGLVANATLNAEAIAAHGGRVLCGTLDWNQPEQLLIHSDDSNDTRGIVNDSEHNKASVVMAADTMYWEEHPRLISQTIFAWLKRNKDARAVVCYSLRIAYLEVAQEFYERMEHGGMELVAEGREEMQNDDWDDEKLYEWNVWRWKESEWRS</sequence>
<reference evidence="1 2" key="1">
    <citation type="journal article" date="2016" name="Mol. Biol. Evol.">
        <title>Comparative Genomics of Early-Diverging Mushroom-Forming Fungi Provides Insights into the Origins of Lignocellulose Decay Capabilities.</title>
        <authorList>
            <person name="Nagy L.G."/>
            <person name="Riley R."/>
            <person name="Tritt A."/>
            <person name="Adam C."/>
            <person name="Daum C."/>
            <person name="Floudas D."/>
            <person name="Sun H."/>
            <person name="Yadav J.S."/>
            <person name="Pangilinan J."/>
            <person name="Larsson K.H."/>
            <person name="Matsuura K."/>
            <person name="Barry K."/>
            <person name="Labutti K."/>
            <person name="Kuo R."/>
            <person name="Ohm R.A."/>
            <person name="Bhattacharya S.S."/>
            <person name="Shirouzu T."/>
            <person name="Yoshinaga Y."/>
            <person name="Martin F.M."/>
            <person name="Grigoriev I.V."/>
            <person name="Hibbett D.S."/>
        </authorList>
    </citation>
    <scope>NUCLEOTIDE SEQUENCE [LARGE SCALE GENOMIC DNA]</scope>
    <source>
        <strain evidence="1 2">HHB12029</strain>
    </source>
</reference>
<dbReference type="PANTHER" id="PTHR14614">
    <property type="entry name" value="HEPATOCELLULAR CARCINOMA-ASSOCIATED ANTIGEN"/>
    <property type="match status" value="1"/>
</dbReference>
<dbReference type="InterPro" id="IPR019410">
    <property type="entry name" value="Methyltransf_16"/>
</dbReference>
<organism evidence="1 2">
    <name type="scientific">Exidia glandulosa HHB12029</name>
    <dbReference type="NCBI Taxonomy" id="1314781"/>
    <lineage>
        <taxon>Eukaryota</taxon>
        <taxon>Fungi</taxon>
        <taxon>Dikarya</taxon>
        <taxon>Basidiomycota</taxon>
        <taxon>Agaricomycotina</taxon>
        <taxon>Agaricomycetes</taxon>
        <taxon>Auriculariales</taxon>
        <taxon>Exidiaceae</taxon>
        <taxon>Exidia</taxon>
    </lineage>
</organism>
<evidence type="ECO:0000313" key="2">
    <source>
        <dbReference type="Proteomes" id="UP000077266"/>
    </source>
</evidence>
<protein>
    <submittedName>
        <fullName evidence="1">Uncharacterized protein</fullName>
    </submittedName>
</protein>
<dbReference type="Proteomes" id="UP000077266">
    <property type="component" value="Unassembled WGS sequence"/>
</dbReference>
<dbReference type="AlphaFoldDB" id="A0A165M983"/>
<name>A0A165M983_EXIGL</name>
<dbReference type="Gene3D" id="3.40.50.150">
    <property type="entry name" value="Vaccinia Virus protein VP39"/>
    <property type="match status" value="1"/>
</dbReference>
<dbReference type="SUPFAM" id="SSF53335">
    <property type="entry name" value="S-adenosyl-L-methionine-dependent methyltransferases"/>
    <property type="match status" value="1"/>
</dbReference>
<gene>
    <name evidence="1" type="ORF">EXIGLDRAFT_726829</name>
</gene>
<keyword evidence="2" id="KW-1185">Reference proteome</keyword>